<keyword evidence="4" id="KW-1185">Reference proteome</keyword>
<dbReference type="AlphaFoldDB" id="H7GG23"/>
<accession>H7GG23</accession>
<dbReference type="GO" id="GO:0005737">
    <property type="term" value="C:cytoplasm"/>
    <property type="evidence" value="ECO:0007669"/>
    <property type="project" value="TreeGrafter"/>
</dbReference>
<evidence type="ECO:0000256" key="1">
    <source>
        <dbReference type="ARBA" id="ARBA00023002"/>
    </source>
</evidence>
<feature type="domain" description="FAD dependent oxidoreductase" evidence="2">
    <location>
        <begin position="10"/>
        <end position="306"/>
    </location>
</feature>
<evidence type="ECO:0000313" key="4">
    <source>
        <dbReference type="Proteomes" id="UP000053186"/>
    </source>
</evidence>
<dbReference type="PANTHER" id="PTHR13847:SF289">
    <property type="entry name" value="GLYCINE OXIDASE"/>
    <property type="match status" value="1"/>
</dbReference>
<sequence>MREVSLKAEVAVVGAGVIGALAAYELAKRGVEVVLLDAEKPGAATLASAGMLAPYPEGLSGELLEAGLFGLKTYPGLLAELKEKGHPVEASFAGTWVAALSLREKEAWEAQDPLPYPVRGALGARRFPGGFVHPKRLREALLGAFQALGGVYLRAEVEGVERGRVYWGEGDLRARAVLLCVGAWGGRFGLKVRPLKGEALLLEGEAPPGPLFAGEGYLLPREGGVYVGATSREGWGEGVDLFGLRWLADYAHERFPLLEGAAFRGVVWGYRPVGELFVGEVEEEIFAAVGHGRNGVLLAPWTAKRLLTLLGVEE</sequence>
<dbReference type="Pfam" id="PF01266">
    <property type="entry name" value="DAO"/>
    <property type="match status" value="1"/>
</dbReference>
<dbReference type="EMBL" id="AIJQ01000005">
    <property type="protein sequence ID" value="EIA39254.1"/>
    <property type="molecule type" value="Genomic_DNA"/>
</dbReference>
<dbReference type="Gene3D" id="3.30.9.10">
    <property type="entry name" value="D-Amino Acid Oxidase, subunit A, domain 2"/>
    <property type="match status" value="1"/>
</dbReference>
<proteinExistence type="predicted"/>
<organism evidence="3 4">
    <name type="scientific">Thermus parvatiensis</name>
    <dbReference type="NCBI Taxonomy" id="456163"/>
    <lineage>
        <taxon>Bacteria</taxon>
        <taxon>Thermotogati</taxon>
        <taxon>Deinococcota</taxon>
        <taxon>Deinococci</taxon>
        <taxon>Thermales</taxon>
        <taxon>Thermaceae</taxon>
        <taxon>Thermus</taxon>
    </lineage>
</organism>
<dbReference type="SUPFAM" id="SSF54373">
    <property type="entry name" value="FAD-linked reductases, C-terminal domain"/>
    <property type="match status" value="1"/>
</dbReference>
<dbReference type="PANTHER" id="PTHR13847">
    <property type="entry name" value="SARCOSINE DEHYDROGENASE-RELATED"/>
    <property type="match status" value="1"/>
</dbReference>
<comment type="caution">
    <text evidence="3">The sequence shown here is derived from an EMBL/GenBank/DDBJ whole genome shotgun (WGS) entry which is preliminary data.</text>
</comment>
<dbReference type="Proteomes" id="UP000053186">
    <property type="component" value="Unassembled WGS sequence"/>
</dbReference>
<gene>
    <name evidence="3" type="ORF">RLTM_05019</name>
</gene>
<dbReference type="InterPro" id="IPR036188">
    <property type="entry name" value="FAD/NAD-bd_sf"/>
</dbReference>
<dbReference type="PATRIC" id="fig|456163.3.peg.983"/>
<dbReference type="Gene3D" id="3.50.50.60">
    <property type="entry name" value="FAD/NAD(P)-binding domain"/>
    <property type="match status" value="1"/>
</dbReference>
<dbReference type="InterPro" id="IPR006076">
    <property type="entry name" value="FAD-dep_OxRdtase"/>
</dbReference>
<evidence type="ECO:0000313" key="3">
    <source>
        <dbReference type="EMBL" id="EIA39254.1"/>
    </source>
</evidence>
<evidence type="ECO:0000259" key="2">
    <source>
        <dbReference type="Pfam" id="PF01266"/>
    </source>
</evidence>
<name>H7GG23_9DEIN</name>
<protein>
    <submittedName>
        <fullName evidence="3">Oxidoreductase</fullName>
    </submittedName>
</protein>
<keyword evidence="1" id="KW-0560">Oxidoreductase</keyword>
<dbReference type="SUPFAM" id="SSF51905">
    <property type="entry name" value="FAD/NAD(P)-binding domain"/>
    <property type="match status" value="1"/>
</dbReference>
<reference evidence="3 4" key="1">
    <citation type="journal article" date="2012" name="J. Bacteriol.">
        <title>Draft genome sequence of Thermus sp. strain RL, isolated from a hot water spring located atop the Himalayan ranges at Manikaran, India.</title>
        <authorList>
            <person name="Dwivedi V."/>
            <person name="Sangwan N."/>
            <person name="Nigam A."/>
            <person name="Garg N."/>
            <person name="Niharika N."/>
            <person name="Khurana P."/>
            <person name="Khurana J.P."/>
            <person name="Lal R."/>
        </authorList>
    </citation>
    <scope>NUCLEOTIDE SEQUENCE [LARGE SCALE GENOMIC DNA]</scope>
    <source>
        <strain evidence="3 4">RL</strain>
    </source>
</reference>
<dbReference type="GO" id="GO:0016491">
    <property type="term" value="F:oxidoreductase activity"/>
    <property type="evidence" value="ECO:0007669"/>
    <property type="project" value="UniProtKB-KW"/>
</dbReference>